<dbReference type="Pfam" id="PF01627">
    <property type="entry name" value="Hpt"/>
    <property type="match status" value="1"/>
</dbReference>
<dbReference type="Gene3D" id="1.20.120.160">
    <property type="entry name" value="HPT domain"/>
    <property type="match status" value="1"/>
</dbReference>
<dbReference type="SUPFAM" id="SSF47226">
    <property type="entry name" value="Histidine-containing phosphotransfer domain, HPT domain"/>
    <property type="match status" value="1"/>
</dbReference>
<reference evidence="2 3" key="1">
    <citation type="submission" date="2020-08" db="EMBL/GenBank/DDBJ databases">
        <title>Genomic Encyclopedia of Type Strains, Phase IV (KMG-V): Genome sequencing to study the core and pangenomes of soil and plant-associated prokaryotes.</title>
        <authorList>
            <person name="Whitman W."/>
        </authorList>
    </citation>
    <scope>NUCLEOTIDE SEQUENCE [LARGE SCALE GENOMIC DNA]</scope>
    <source>
        <strain evidence="2 3">M8UP14</strain>
    </source>
</reference>
<evidence type="ECO:0000259" key="1">
    <source>
        <dbReference type="Pfam" id="PF01627"/>
    </source>
</evidence>
<evidence type="ECO:0000313" key="2">
    <source>
        <dbReference type="EMBL" id="MBB5055714.1"/>
    </source>
</evidence>
<dbReference type="GO" id="GO:0000160">
    <property type="term" value="P:phosphorelay signal transduction system"/>
    <property type="evidence" value="ECO:0007669"/>
    <property type="project" value="InterPro"/>
</dbReference>
<dbReference type="InterPro" id="IPR036641">
    <property type="entry name" value="HPT_dom_sf"/>
</dbReference>
<evidence type="ECO:0000313" key="3">
    <source>
        <dbReference type="Proteomes" id="UP000540989"/>
    </source>
</evidence>
<proteinExistence type="predicted"/>
<dbReference type="RefSeq" id="WP_184213471.1">
    <property type="nucleotide sequence ID" value="NZ_JACHIP010000001.1"/>
</dbReference>
<gene>
    <name evidence="2" type="ORF">HDF16_000383</name>
</gene>
<dbReference type="Proteomes" id="UP000540989">
    <property type="component" value="Unassembled WGS sequence"/>
</dbReference>
<dbReference type="GO" id="GO:0004672">
    <property type="term" value="F:protein kinase activity"/>
    <property type="evidence" value="ECO:0007669"/>
    <property type="project" value="UniProtKB-ARBA"/>
</dbReference>
<sequence>MADSGASSQLPEKTRALLQEMWERNLPIIHARLNLLDEAANAEPLPDSLRIDAMNVAHKLAGSLGMFGFNEGTRLARQLELALDVPAPDSAYVALLSRQLREELFPSPSPAAP</sequence>
<name>A0A7W8E218_9BACT</name>
<organism evidence="2 3">
    <name type="scientific">Granulicella aggregans</name>
    <dbReference type="NCBI Taxonomy" id="474949"/>
    <lineage>
        <taxon>Bacteria</taxon>
        <taxon>Pseudomonadati</taxon>
        <taxon>Acidobacteriota</taxon>
        <taxon>Terriglobia</taxon>
        <taxon>Terriglobales</taxon>
        <taxon>Acidobacteriaceae</taxon>
        <taxon>Granulicella</taxon>
    </lineage>
</organism>
<dbReference type="AlphaFoldDB" id="A0A7W8E218"/>
<protein>
    <submittedName>
        <fullName evidence="2">HPt (Histidine-containing phosphotransfer) domain-containing protein</fullName>
    </submittedName>
</protein>
<dbReference type="InterPro" id="IPR008207">
    <property type="entry name" value="Sig_transdc_His_kin_Hpt_dom"/>
</dbReference>
<feature type="domain" description="HPt" evidence="1">
    <location>
        <begin position="32"/>
        <end position="84"/>
    </location>
</feature>
<keyword evidence="3" id="KW-1185">Reference proteome</keyword>
<comment type="caution">
    <text evidence="2">The sequence shown here is derived from an EMBL/GenBank/DDBJ whole genome shotgun (WGS) entry which is preliminary data.</text>
</comment>
<accession>A0A7W8E218</accession>
<dbReference type="EMBL" id="JACHIP010000001">
    <property type="protein sequence ID" value="MBB5055714.1"/>
    <property type="molecule type" value="Genomic_DNA"/>
</dbReference>